<dbReference type="Gene3D" id="3.40.710.10">
    <property type="entry name" value="DD-peptidase/beta-lactamase superfamily"/>
    <property type="match status" value="1"/>
</dbReference>
<feature type="domain" description="Beta-lactamase-related" evidence="1">
    <location>
        <begin position="18"/>
        <end position="329"/>
    </location>
</feature>
<keyword evidence="3" id="KW-1185">Reference proteome</keyword>
<sequence>MIFSTELDEYLSSEIEPCKVPGLGVAVVRSGEIIHLAGYGLANVENDTPAGPYTLFHSGSTGKMFTAASVLLLLQDGRIGLDEPLKTYIPEGPPSWAGITIRHLLSMMSGFGNFEITFAPTDIQDGAVPINLWQDHGDQQLIELASRAQLLFEPGQGYQYSNTGYILAAIIVARISGKPYYELLRERLFEPVGMTTAREASWFDIVPNRAAGYCMRDGRLTNRYWAAPTLQCTGDGGLYFSPRDIAHWLMELDNPRVLRRDLVELMSEPASMQDGRTSFNGYGLGWQNSEIRGHRKIRHGGTWDGFRAEIARFPARNLSVCVLANMDEAQTARIAQNVAGIVDPDLAPYEPIVDVDPGMTRRDGHLWQAIVAQRVSRDSFTEQAWHLWDQGRLQQVVAASEANPTAMPWEPVHHDSDGTGCLRRYRLLTGGYHIHWMIKRVADGRVSDMRFHME</sequence>
<protein>
    <submittedName>
        <fullName evidence="2">Serine hydrolase domain-containing protein</fullName>
        <ecNumber evidence="2">3.1.1.103</ecNumber>
    </submittedName>
</protein>
<dbReference type="InterPro" id="IPR012338">
    <property type="entry name" value="Beta-lactam/transpept-like"/>
</dbReference>
<dbReference type="Proteomes" id="UP001548832">
    <property type="component" value="Unassembled WGS sequence"/>
</dbReference>
<evidence type="ECO:0000259" key="1">
    <source>
        <dbReference type="Pfam" id="PF00144"/>
    </source>
</evidence>
<dbReference type="InterPro" id="IPR050491">
    <property type="entry name" value="AmpC-like"/>
</dbReference>
<evidence type="ECO:0000313" key="2">
    <source>
        <dbReference type="EMBL" id="MET2828334.1"/>
    </source>
</evidence>
<dbReference type="RefSeq" id="WP_354460337.1">
    <property type="nucleotide sequence ID" value="NZ_JBEWSZ010000001.1"/>
</dbReference>
<dbReference type="PANTHER" id="PTHR46825:SF9">
    <property type="entry name" value="BETA-LACTAMASE-RELATED DOMAIN-CONTAINING PROTEIN"/>
    <property type="match status" value="1"/>
</dbReference>
<dbReference type="Pfam" id="PF00144">
    <property type="entry name" value="Beta-lactamase"/>
    <property type="match status" value="1"/>
</dbReference>
<proteinExistence type="predicted"/>
<dbReference type="PANTHER" id="PTHR46825">
    <property type="entry name" value="D-ALANYL-D-ALANINE-CARBOXYPEPTIDASE/ENDOPEPTIDASE AMPH"/>
    <property type="match status" value="1"/>
</dbReference>
<dbReference type="EC" id="3.1.1.103" evidence="2"/>
<name>A0ABV2DEL8_9HYPH</name>
<dbReference type="GO" id="GO:0016787">
    <property type="term" value="F:hydrolase activity"/>
    <property type="evidence" value="ECO:0007669"/>
    <property type="project" value="UniProtKB-KW"/>
</dbReference>
<reference evidence="2 3" key="1">
    <citation type="submission" date="2024-06" db="EMBL/GenBank/DDBJ databases">
        <authorList>
            <person name="Kim D.-U."/>
        </authorList>
    </citation>
    <scope>NUCLEOTIDE SEQUENCE [LARGE SCALE GENOMIC DNA]</scope>
    <source>
        <strain evidence="2 3">KACC15460</strain>
    </source>
</reference>
<comment type="caution">
    <text evidence="2">The sequence shown here is derived from an EMBL/GenBank/DDBJ whole genome shotgun (WGS) entry which is preliminary data.</text>
</comment>
<dbReference type="EMBL" id="JBEWSZ010000001">
    <property type="protein sequence ID" value="MET2828334.1"/>
    <property type="molecule type" value="Genomic_DNA"/>
</dbReference>
<accession>A0ABV2DEL8</accession>
<keyword evidence="2" id="KW-0378">Hydrolase</keyword>
<dbReference type="InterPro" id="IPR001466">
    <property type="entry name" value="Beta-lactam-related"/>
</dbReference>
<organism evidence="2 3">
    <name type="scientific">Mesorhizobium shangrilense</name>
    <dbReference type="NCBI Taxonomy" id="460060"/>
    <lineage>
        <taxon>Bacteria</taxon>
        <taxon>Pseudomonadati</taxon>
        <taxon>Pseudomonadota</taxon>
        <taxon>Alphaproteobacteria</taxon>
        <taxon>Hyphomicrobiales</taxon>
        <taxon>Phyllobacteriaceae</taxon>
        <taxon>Mesorhizobium</taxon>
    </lineage>
</organism>
<dbReference type="SUPFAM" id="SSF56601">
    <property type="entry name" value="beta-lactamase/transpeptidase-like"/>
    <property type="match status" value="1"/>
</dbReference>
<gene>
    <name evidence="2" type="ORF">ABVQ20_15230</name>
</gene>
<evidence type="ECO:0000313" key="3">
    <source>
        <dbReference type="Proteomes" id="UP001548832"/>
    </source>
</evidence>